<organism evidence="2 3">
    <name type="scientific">Linnemannia gamsii</name>
    <dbReference type="NCBI Taxonomy" id="64522"/>
    <lineage>
        <taxon>Eukaryota</taxon>
        <taxon>Fungi</taxon>
        <taxon>Fungi incertae sedis</taxon>
        <taxon>Mucoromycota</taxon>
        <taxon>Mortierellomycotina</taxon>
        <taxon>Mortierellomycetes</taxon>
        <taxon>Mortierellales</taxon>
        <taxon>Mortierellaceae</taxon>
        <taxon>Linnemannia</taxon>
    </lineage>
</organism>
<feature type="compositionally biased region" description="Low complexity" evidence="1">
    <location>
        <begin position="32"/>
        <end position="75"/>
    </location>
</feature>
<feature type="non-terminal residue" evidence="2">
    <location>
        <position position="1"/>
    </location>
</feature>
<proteinExistence type="predicted"/>
<dbReference type="EMBL" id="JAAAIN010001645">
    <property type="protein sequence ID" value="KAG0301311.1"/>
    <property type="molecule type" value="Genomic_DNA"/>
</dbReference>
<dbReference type="OrthoDB" id="2447070at2759"/>
<evidence type="ECO:0000256" key="1">
    <source>
        <dbReference type="SAM" id="MobiDB-lite"/>
    </source>
</evidence>
<evidence type="ECO:0000313" key="2">
    <source>
        <dbReference type="EMBL" id="KAG0301311.1"/>
    </source>
</evidence>
<feature type="region of interest" description="Disordered" evidence="1">
    <location>
        <begin position="32"/>
        <end position="84"/>
    </location>
</feature>
<evidence type="ECO:0000313" key="3">
    <source>
        <dbReference type="Proteomes" id="UP000823405"/>
    </source>
</evidence>
<sequence>MADHTNPNPNPNCNVGGVGVPGAQVELMENMQSQSHQYLQQQQLQHDYAQQQLHQQQSAAEPPVQQHQQQQYYQQEPTRDPRQFDQQYQQSYYNQPTHGGVVQTNSATVDAEMAPPTVVPANTNVVGDGDPGFSVGGVGVPGARVETLDSMQPQTHYQQPVHQQQEHYIQQQHVGGGIGVPGQQSFFSQPTDSTTARQQYVQESTPVHHSTKDATDFHVGGLGVPGAHVEFLPTIEEQQSIMTPTTATGTAESTATATDRAAPPTIFLQREASMLYDHDTPITTSSTTTATATEPPPQKVHVASAGAVAAAQAAQAADAATRGRRRSSLAVLADKIRSSTRSRSRSPSLSRRLSRTISRHSFDDDEDDSVGGPYRDVKIAQQEHLAKLRAEQEKKGITHNADGIPIPPAPERQRRRSS</sequence>
<comment type="caution">
    <text evidence="2">The sequence shown here is derived from an EMBL/GenBank/DDBJ whole genome shotgun (WGS) entry which is preliminary data.</text>
</comment>
<feature type="region of interest" description="Disordered" evidence="1">
    <location>
        <begin position="1"/>
        <end position="20"/>
    </location>
</feature>
<protein>
    <submittedName>
        <fullName evidence="2">Uncharacterized protein</fullName>
    </submittedName>
</protein>
<reference evidence="2" key="1">
    <citation type="journal article" date="2020" name="Fungal Divers.">
        <title>Resolving the Mortierellaceae phylogeny through synthesis of multi-gene phylogenetics and phylogenomics.</title>
        <authorList>
            <person name="Vandepol N."/>
            <person name="Liber J."/>
            <person name="Desiro A."/>
            <person name="Na H."/>
            <person name="Kennedy M."/>
            <person name="Barry K."/>
            <person name="Grigoriev I.V."/>
            <person name="Miller A.N."/>
            <person name="O'Donnell K."/>
            <person name="Stajich J.E."/>
            <person name="Bonito G."/>
        </authorList>
    </citation>
    <scope>NUCLEOTIDE SEQUENCE</scope>
    <source>
        <strain evidence="2">NVP60</strain>
    </source>
</reference>
<dbReference type="AlphaFoldDB" id="A0A9P6QYV7"/>
<feature type="region of interest" description="Disordered" evidence="1">
    <location>
        <begin position="390"/>
        <end position="418"/>
    </location>
</feature>
<feature type="region of interest" description="Disordered" evidence="1">
    <location>
        <begin position="318"/>
        <end position="376"/>
    </location>
</feature>
<accession>A0A9P6QYV7</accession>
<gene>
    <name evidence="2" type="ORF">BGZ97_002834</name>
</gene>
<dbReference type="Proteomes" id="UP000823405">
    <property type="component" value="Unassembled WGS sequence"/>
</dbReference>
<keyword evidence="3" id="KW-1185">Reference proteome</keyword>
<name>A0A9P6QYV7_9FUNG</name>